<evidence type="ECO:0008006" key="3">
    <source>
        <dbReference type="Google" id="ProtNLM"/>
    </source>
</evidence>
<reference evidence="2" key="1">
    <citation type="submission" date="2018-05" db="EMBL/GenBank/DDBJ databases">
        <authorList>
            <person name="Feng T."/>
        </authorList>
    </citation>
    <scope>NUCLEOTIDE SEQUENCE [LARGE SCALE GENOMIC DNA]</scope>
    <source>
        <strain evidence="2">S27</strain>
    </source>
</reference>
<comment type="caution">
    <text evidence="1">The sequence shown here is derived from an EMBL/GenBank/DDBJ whole genome shotgun (WGS) entry which is preliminary data.</text>
</comment>
<gene>
    <name evidence="1" type="ORF">DLM46_15880</name>
</gene>
<dbReference type="Proteomes" id="UP000254875">
    <property type="component" value="Unassembled WGS sequence"/>
</dbReference>
<dbReference type="OrthoDB" id="8955051at2"/>
<evidence type="ECO:0000313" key="2">
    <source>
        <dbReference type="Proteomes" id="UP000254875"/>
    </source>
</evidence>
<keyword evidence="2" id="KW-1185">Reference proteome</keyword>
<sequence>MNREAIGGYLELELPRGGGELYPGALRFQSGRAAFLALLETGRPRRVWMPWYTCETMLEPPSMAGIPIEHYRLDDNLEIVDDDIALAADDWLLAVNYFGVCDVQVSRLLERFPRRQIVIDNSQALFAPPSDCLATIYSPRKFFGIPDGGYLITDLPVATPAEQDDGSVERCAPLLVRIDQGPEAGYEGIRAARATLRGQRPKRMSALTQHLLAHIDYPDAVEQRNRNYARYHERLARENAFPLPATPPHAPLCYPFWNHRADLQTPLSARRVYAPKYWPHVRGATGTSDDLEHRLSTECLALPCDQRYGDEEIDFVVSALRDAIAGR</sequence>
<evidence type="ECO:0000313" key="1">
    <source>
        <dbReference type="EMBL" id="RDK01951.1"/>
    </source>
</evidence>
<name>A0A370N8M5_9BURK</name>
<accession>A0A370N8M5</accession>
<dbReference type="InterPro" id="IPR015422">
    <property type="entry name" value="PyrdxlP-dep_Trfase_small"/>
</dbReference>
<dbReference type="SUPFAM" id="SSF53383">
    <property type="entry name" value="PLP-dependent transferases"/>
    <property type="match status" value="1"/>
</dbReference>
<proteinExistence type="predicted"/>
<dbReference type="EMBL" id="QHKS01000009">
    <property type="protein sequence ID" value="RDK01951.1"/>
    <property type="molecule type" value="Genomic_DNA"/>
</dbReference>
<organism evidence="1 2">
    <name type="scientific">Paraburkholderia lacunae</name>
    <dbReference type="NCBI Taxonomy" id="2211104"/>
    <lineage>
        <taxon>Bacteria</taxon>
        <taxon>Pseudomonadati</taxon>
        <taxon>Pseudomonadota</taxon>
        <taxon>Betaproteobacteria</taxon>
        <taxon>Burkholderiales</taxon>
        <taxon>Burkholderiaceae</taxon>
        <taxon>Paraburkholderia</taxon>
    </lineage>
</organism>
<dbReference type="InterPro" id="IPR015424">
    <property type="entry name" value="PyrdxlP-dep_Trfase"/>
</dbReference>
<dbReference type="AlphaFoldDB" id="A0A370N8M5"/>
<protein>
    <recommendedName>
        <fullName evidence="3">Aminotransferase DegT</fullName>
    </recommendedName>
</protein>
<dbReference type="Gene3D" id="3.90.1150.10">
    <property type="entry name" value="Aspartate Aminotransferase, domain 1"/>
    <property type="match status" value="1"/>
</dbReference>